<keyword evidence="3" id="KW-1185">Reference proteome</keyword>
<feature type="compositionally biased region" description="Polar residues" evidence="1">
    <location>
        <begin position="106"/>
        <end position="118"/>
    </location>
</feature>
<feature type="compositionally biased region" description="Pro residues" evidence="1">
    <location>
        <begin position="34"/>
        <end position="46"/>
    </location>
</feature>
<gene>
    <name evidence="2" type="ORF">QQF64_034188</name>
</gene>
<protein>
    <submittedName>
        <fullName evidence="2">Uncharacterized protein</fullName>
    </submittedName>
</protein>
<feature type="region of interest" description="Disordered" evidence="1">
    <location>
        <begin position="22"/>
        <end position="122"/>
    </location>
</feature>
<accession>A0ABR3MWA0</accession>
<evidence type="ECO:0000256" key="1">
    <source>
        <dbReference type="SAM" id="MobiDB-lite"/>
    </source>
</evidence>
<dbReference type="Proteomes" id="UP001558613">
    <property type="component" value="Unassembled WGS sequence"/>
</dbReference>
<sequence length="385" mass="42805">MENDIGYTMYLIKNLQKEASGILMAEGHGKDTEPPPPLPPPPPPSSPSTADLEQSTKAVKEPSSALSKPPADRKSELQVLSDVPAQKTSVPLPEERKFLVQEPARLSQSESSVPTTGDSRAADTRRVCRTLTFEECGIDETTSHIAEASHKPLSSAPDVLSVPSLAPLQKTAQSTPAHPRNPPPQLSYDHDIRHWKCSQHQKIWMKTELESMGRWPGSIPVSNPMKTVSLWRLPPQPELLDTITDLPSPKYFQLHPFFIWKPENDTLMVRLRNNYALPCIEECRQPQVTSAGVGRPCVIASQVNITYSHRVCAAKSAKRNGMQTTRSGWKSSPKDLQTCCQQFLLMLWRCQNKTLLDNATKPRSQPPDLPSVRPLCVLYLSSCPN</sequence>
<organism evidence="2 3">
    <name type="scientific">Cirrhinus molitorella</name>
    <name type="common">mud carp</name>
    <dbReference type="NCBI Taxonomy" id="172907"/>
    <lineage>
        <taxon>Eukaryota</taxon>
        <taxon>Metazoa</taxon>
        <taxon>Chordata</taxon>
        <taxon>Craniata</taxon>
        <taxon>Vertebrata</taxon>
        <taxon>Euteleostomi</taxon>
        <taxon>Actinopterygii</taxon>
        <taxon>Neopterygii</taxon>
        <taxon>Teleostei</taxon>
        <taxon>Ostariophysi</taxon>
        <taxon>Cypriniformes</taxon>
        <taxon>Cyprinidae</taxon>
        <taxon>Labeoninae</taxon>
        <taxon>Labeonini</taxon>
        <taxon>Cirrhinus</taxon>
    </lineage>
</organism>
<proteinExistence type="predicted"/>
<name>A0ABR3MWA0_9TELE</name>
<reference evidence="2 3" key="1">
    <citation type="submission" date="2023-09" db="EMBL/GenBank/DDBJ databases">
        <authorList>
            <person name="Wang M."/>
        </authorList>
    </citation>
    <scope>NUCLEOTIDE SEQUENCE [LARGE SCALE GENOMIC DNA]</scope>
    <source>
        <strain evidence="2">GT-2023</strain>
        <tissue evidence="2">Liver</tissue>
    </source>
</reference>
<evidence type="ECO:0000313" key="3">
    <source>
        <dbReference type="Proteomes" id="UP001558613"/>
    </source>
</evidence>
<comment type="caution">
    <text evidence="2">The sequence shown here is derived from an EMBL/GenBank/DDBJ whole genome shotgun (WGS) entry which is preliminary data.</text>
</comment>
<dbReference type="EMBL" id="JAYMGO010000009">
    <property type="protein sequence ID" value="KAL1268825.1"/>
    <property type="molecule type" value="Genomic_DNA"/>
</dbReference>
<evidence type="ECO:0000313" key="2">
    <source>
        <dbReference type="EMBL" id="KAL1268825.1"/>
    </source>
</evidence>